<dbReference type="PANTHER" id="PTHR37324:SF2">
    <property type="entry name" value="PTS SYSTEM GALACTITOL-SPECIFIC EIIC COMPONENT"/>
    <property type="match status" value="1"/>
</dbReference>
<evidence type="ECO:0000256" key="9">
    <source>
        <dbReference type="SAM" id="Phobius"/>
    </source>
</evidence>
<feature type="domain" description="PTS EIIC type-2" evidence="10">
    <location>
        <begin position="4"/>
        <end position="420"/>
    </location>
</feature>
<feature type="transmembrane region" description="Helical" evidence="9">
    <location>
        <begin position="124"/>
        <end position="157"/>
    </location>
</feature>
<evidence type="ECO:0000259" key="10">
    <source>
        <dbReference type="PROSITE" id="PS51104"/>
    </source>
</evidence>
<evidence type="ECO:0000256" key="1">
    <source>
        <dbReference type="ARBA" id="ARBA00004651"/>
    </source>
</evidence>
<evidence type="ECO:0000256" key="2">
    <source>
        <dbReference type="ARBA" id="ARBA00022448"/>
    </source>
</evidence>
<feature type="transmembrane region" description="Helical" evidence="9">
    <location>
        <begin position="390"/>
        <end position="413"/>
    </location>
</feature>
<evidence type="ECO:0000256" key="8">
    <source>
        <dbReference type="ARBA" id="ARBA00023136"/>
    </source>
</evidence>
<dbReference type="HOGENOM" id="CLU_040393_0_0_9"/>
<keyword evidence="7 9" id="KW-1133">Transmembrane helix</keyword>
<keyword evidence="8 9" id="KW-0472">Membrane</keyword>
<dbReference type="PROSITE" id="PS51104">
    <property type="entry name" value="PTS_EIIC_TYPE_2"/>
    <property type="match status" value="1"/>
</dbReference>
<dbReference type="KEGG" id="csq:CSCA_4763"/>
<feature type="transmembrane region" description="Helical" evidence="9">
    <location>
        <begin position="6"/>
        <end position="27"/>
    </location>
</feature>
<name>A0A0E3MBM8_CLOSL</name>
<evidence type="ECO:0000313" key="11">
    <source>
        <dbReference type="EMBL" id="AKA71888.1"/>
    </source>
</evidence>
<feature type="transmembrane region" description="Helical" evidence="9">
    <location>
        <begin position="177"/>
        <end position="196"/>
    </location>
</feature>
<accession>A0A0E3MBM8</accession>
<dbReference type="STRING" id="1548.CSCA_4763"/>
<dbReference type="Proteomes" id="UP000033115">
    <property type="component" value="Chromosome"/>
</dbReference>
<dbReference type="PANTHER" id="PTHR37324">
    <property type="entry name" value="PTS SYSTEM GALACTITOL-SPECIFIC EIIC COMPONENT"/>
    <property type="match status" value="1"/>
</dbReference>
<reference evidence="11 12" key="1">
    <citation type="journal article" date="2015" name="J. Biotechnol.">
        <title>Complete genome sequence of a malodorant-producing acetogen, Clostridium scatologenes ATCC 25775(T).</title>
        <authorList>
            <person name="Zhu Z."/>
            <person name="Guo T."/>
            <person name="Zheng H."/>
            <person name="Song T."/>
            <person name="Ouyang P."/>
            <person name="Xie J."/>
        </authorList>
    </citation>
    <scope>NUCLEOTIDE SEQUENCE [LARGE SCALE GENOMIC DNA]</scope>
    <source>
        <strain evidence="11 12">ATCC 25775</strain>
    </source>
</reference>
<evidence type="ECO:0000256" key="4">
    <source>
        <dbReference type="ARBA" id="ARBA00022597"/>
    </source>
</evidence>
<feature type="transmembrane region" description="Helical" evidence="9">
    <location>
        <begin position="216"/>
        <end position="241"/>
    </location>
</feature>
<evidence type="ECO:0000256" key="3">
    <source>
        <dbReference type="ARBA" id="ARBA00022475"/>
    </source>
</evidence>
<gene>
    <name evidence="11" type="ORF">CSCA_4763</name>
</gene>
<dbReference type="InterPro" id="IPR004703">
    <property type="entry name" value="PTS_sugar-sp_permease"/>
</dbReference>
<protein>
    <submittedName>
        <fullName evidence="11">PTS system Galactitol-specific IIC component</fullName>
    </submittedName>
</protein>
<feature type="transmembrane region" description="Helical" evidence="9">
    <location>
        <begin position="351"/>
        <end position="370"/>
    </location>
</feature>
<organism evidence="11 12">
    <name type="scientific">Clostridium scatologenes</name>
    <dbReference type="NCBI Taxonomy" id="1548"/>
    <lineage>
        <taxon>Bacteria</taxon>
        <taxon>Bacillati</taxon>
        <taxon>Bacillota</taxon>
        <taxon>Clostridia</taxon>
        <taxon>Eubacteriales</taxon>
        <taxon>Clostridiaceae</taxon>
        <taxon>Clostridium</taxon>
    </lineage>
</organism>
<dbReference type="GO" id="GO:0015577">
    <property type="term" value="F:galactitol transmembrane transporter activity"/>
    <property type="evidence" value="ECO:0007669"/>
    <property type="project" value="InterPro"/>
</dbReference>
<dbReference type="Pfam" id="PF03611">
    <property type="entry name" value="EIIC-GAT"/>
    <property type="match status" value="1"/>
</dbReference>
<feature type="transmembrane region" description="Helical" evidence="9">
    <location>
        <begin position="291"/>
        <end position="321"/>
    </location>
</feature>
<dbReference type="EMBL" id="CP009933">
    <property type="protein sequence ID" value="AKA71888.1"/>
    <property type="molecule type" value="Genomic_DNA"/>
</dbReference>
<dbReference type="InterPro" id="IPR013014">
    <property type="entry name" value="PTS_EIIC_2"/>
</dbReference>
<feature type="transmembrane region" description="Helical" evidence="9">
    <location>
        <begin position="247"/>
        <end position="270"/>
    </location>
</feature>
<feature type="transmembrane region" description="Helical" evidence="9">
    <location>
        <begin position="39"/>
        <end position="67"/>
    </location>
</feature>
<dbReference type="AlphaFoldDB" id="A0A0E3MBM8"/>
<keyword evidence="6 9" id="KW-0812">Transmembrane</keyword>
<keyword evidence="5" id="KW-0598">Phosphotransferase system</keyword>
<keyword evidence="2" id="KW-0813">Transport</keyword>
<dbReference type="GO" id="GO:0005886">
    <property type="term" value="C:plasma membrane"/>
    <property type="evidence" value="ECO:0007669"/>
    <property type="project" value="UniProtKB-SubCell"/>
</dbReference>
<evidence type="ECO:0000313" key="12">
    <source>
        <dbReference type="Proteomes" id="UP000033115"/>
    </source>
</evidence>
<keyword evidence="3" id="KW-1003">Cell membrane</keyword>
<comment type="subcellular location">
    <subcellularLocation>
        <location evidence="1">Cell membrane</location>
        <topology evidence="1">Multi-pass membrane protein</topology>
    </subcellularLocation>
</comment>
<keyword evidence="4" id="KW-0762">Sugar transport</keyword>
<dbReference type="GO" id="GO:0009401">
    <property type="term" value="P:phosphoenolpyruvate-dependent sugar phosphotransferase system"/>
    <property type="evidence" value="ECO:0007669"/>
    <property type="project" value="UniProtKB-KW"/>
</dbReference>
<evidence type="ECO:0000256" key="6">
    <source>
        <dbReference type="ARBA" id="ARBA00022692"/>
    </source>
</evidence>
<dbReference type="InterPro" id="IPR013853">
    <property type="entry name" value="EIIC-GAT"/>
</dbReference>
<dbReference type="RefSeq" id="WP_029162090.1">
    <property type="nucleotide sequence ID" value="NZ_CP009933.1"/>
</dbReference>
<sequence>MSIIKTLINMGPSVMMPIIFFILAIVFGVKIGKAFKAGMLVGIGFVGINLVIGLLLGSLGPAAQAMVKRFGLSLTVVDPGWPVGSTIGWGSPIVPIVVFGALLINLILLIFNLTKTVNIDIFNYWHFLLTGGVVYAVTNNIAIASAGALIHFLVTLFIADRTAPRIQKSFNLKGVSFTHATSAIYVPIGIVVNWIIEKIPGLRDIDANPDKITKKFGVMGEPLTLGTILGIVLGILAGWGATDIMTLGIKVAAVMVLLPAMINVLVEGLITVRDAAEISLKKKFPNREFYIGLDTALLVGDPAVLASGLLLIPASLLLAIILPGNKLLPFVDLASLVFLVPMVAPYCKNNVIRIFISGLVIMTLILYAGTDISPYYTEAAKIANVTLPSGVSSSTGMAGIVGGATTPLGWLIIKLSMLFS</sequence>
<proteinExistence type="predicted"/>
<dbReference type="PIRSF" id="PIRSF006304">
    <property type="entry name" value="GatC"/>
    <property type="match status" value="1"/>
</dbReference>
<evidence type="ECO:0000256" key="7">
    <source>
        <dbReference type="ARBA" id="ARBA00022989"/>
    </source>
</evidence>
<keyword evidence="12" id="KW-1185">Reference proteome</keyword>
<evidence type="ECO:0000256" key="5">
    <source>
        <dbReference type="ARBA" id="ARBA00022683"/>
    </source>
</evidence>
<feature type="transmembrane region" description="Helical" evidence="9">
    <location>
        <begin position="327"/>
        <end position="344"/>
    </location>
</feature>
<feature type="transmembrane region" description="Helical" evidence="9">
    <location>
        <begin position="87"/>
        <end position="112"/>
    </location>
</feature>